<dbReference type="GO" id="GO:0003700">
    <property type="term" value="F:DNA-binding transcription factor activity"/>
    <property type="evidence" value="ECO:0007669"/>
    <property type="project" value="InterPro"/>
</dbReference>
<dbReference type="Proteomes" id="UP000652847">
    <property type="component" value="Unassembled WGS sequence"/>
</dbReference>
<accession>A0A8I0ABY4</accession>
<proteinExistence type="inferred from homology"/>
<protein>
    <recommendedName>
        <fullName evidence="6">HTH-type transcriptional regulator SarZ</fullName>
    </recommendedName>
    <alternativeName>
        <fullName evidence="7">Staphylococcal accessory regulator Z</fullName>
    </alternativeName>
</protein>
<dbReference type="InterPro" id="IPR036390">
    <property type="entry name" value="WH_DNA-bd_sf"/>
</dbReference>
<dbReference type="PANTHER" id="PTHR42756:SF1">
    <property type="entry name" value="TRANSCRIPTIONAL REPRESSOR OF EMRAB OPERON"/>
    <property type="match status" value="1"/>
</dbReference>
<evidence type="ECO:0000259" key="8">
    <source>
        <dbReference type="PROSITE" id="PS50995"/>
    </source>
</evidence>
<evidence type="ECO:0000256" key="3">
    <source>
        <dbReference type="ARBA" id="ARBA00023125"/>
    </source>
</evidence>
<evidence type="ECO:0000256" key="7">
    <source>
        <dbReference type="ARBA" id="ARBA00047207"/>
    </source>
</evidence>
<dbReference type="SUPFAM" id="SSF46785">
    <property type="entry name" value="Winged helix' DNA-binding domain"/>
    <property type="match status" value="1"/>
</dbReference>
<dbReference type="AlphaFoldDB" id="A0A8I0ABY4"/>
<evidence type="ECO:0000256" key="1">
    <source>
        <dbReference type="ARBA" id="ARBA00004496"/>
    </source>
</evidence>
<dbReference type="SMART" id="SM00347">
    <property type="entry name" value="HTH_MARR"/>
    <property type="match status" value="1"/>
</dbReference>
<evidence type="ECO:0000313" key="9">
    <source>
        <dbReference type="EMBL" id="MBC5650981.1"/>
    </source>
</evidence>
<comment type="subcellular location">
    <subcellularLocation>
        <location evidence="1">Cytoplasm</location>
    </subcellularLocation>
</comment>
<dbReference type="PANTHER" id="PTHR42756">
    <property type="entry name" value="TRANSCRIPTIONAL REGULATOR, MARR"/>
    <property type="match status" value="1"/>
</dbReference>
<evidence type="ECO:0000256" key="6">
    <source>
        <dbReference type="ARBA" id="ARBA00047188"/>
    </source>
</evidence>
<keyword evidence="3" id="KW-0238">DNA-binding</keyword>
<keyword evidence="10" id="KW-1185">Reference proteome</keyword>
<dbReference type="InterPro" id="IPR000835">
    <property type="entry name" value="HTH_MarR-typ"/>
</dbReference>
<organism evidence="9 10">
    <name type="scientific">Blautia segnis</name>
    <dbReference type="NCBI Taxonomy" id="2763030"/>
    <lineage>
        <taxon>Bacteria</taxon>
        <taxon>Bacillati</taxon>
        <taxon>Bacillota</taxon>
        <taxon>Clostridia</taxon>
        <taxon>Lachnospirales</taxon>
        <taxon>Lachnospiraceae</taxon>
        <taxon>Blautia</taxon>
    </lineage>
</organism>
<evidence type="ECO:0000256" key="5">
    <source>
        <dbReference type="ARBA" id="ARBA00046337"/>
    </source>
</evidence>
<dbReference type="InterPro" id="IPR036388">
    <property type="entry name" value="WH-like_DNA-bd_sf"/>
</dbReference>
<dbReference type="PRINTS" id="PR00598">
    <property type="entry name" value="HTHMARR"/>
</dbReference>
<reference evidence="9 10" key="1">
    <citation type="submission" date="2020-08" db="EMBL/GenBank/DDBJ databases">
        <title>Genome public.</title>
        <authorList>
            <person name="Liu C."/>
            <person name="Sun Q."/>
        </authorList>
    </citation>
    <scope>NUCLEOTIDE SEQUENCE [LARGE SCALE GENOMIC DNA]</scope>
    <source>
        <strain evidence="9 10">BX17</strain>
    </source>
</reference>
<evidence type="ECO:0000256" key="2">
    <source>
        <dbReference type="ARBA" id="ARBA00023015"/>
    </source>
</evidence>
<gene>
    <name evidence="9" type="ORF">H8S54_07665</name>
</gene>
<comment type="caution">
    <text evidence="9">The sequence shown here is derived from an EMBL/GenBank/DDBJ whole genome shotgun (WGS) entry which is preliminary data.</text>
</comment>
<keyword evidence="4" id="KW-0804">Transcription</keyword>
<keyword evidence="2" id="KW-0805">Transcription regulation</keyword>
<dbReference type="EMBL" id="JACOOT010000017">
    <property type="protein sequence ID" value="MBC5650981.1"/>
    <property type="molecule type" value="Genomic_DNA"/>
</dbReference>
<dbReference type="InterPro" id="IPR055166">
    <property type="entry name" value="Transc_reg_Sar_Rot_HTH"/>
</dbReference>
<dbReference type="GO" id="GO:0003677">
    <property type="term" value="F:DNA binding"/>
    <property type="evidence" value="ECO:0007669"/>
    <property type="project" value="UniProtKB-KW"/>
</dbReference>
<dbReference type="PROSITE" id="PS50995">
    <property type="entry name" value="HTH_MARR_2"/>
    <property type="match status" value="1"/>
</dbReference>
<dbReference type="Gene3D" id="1.10.10.10">
    <property type="entry name" value="Winged helix-like DNA-binding domain superfamily/Winged helix DNA-binding domain"/>
    <property type="match status" value="1"/>
</dbReference>
<sequence length="127" mass="14519">MELEEQAIITEEYKDITNNDMHIIEAVGLGGNKMSDIAAKLNITVGSLTTSMNSLVKKGYATRERSEQDRRVVFIHLTLKGRKAYHHHAEFHRKMTDAVLDVLDENEALVLAKALDRLTLFFRQYKS</sequence>
<feature type="domain" description="HTH marR-type" evidence="8">
    <location>
        <begin position="1"/>
        <end position="120"/>
    </location>
</feature>
<comment type="similarity">
    <text evidence="5">Belongs to the SarZ family.</text>
</comment>
<dbReference type="Pfam" id="PF22381">
    <property type="entry name" value="Staph_reg_Sar_Rot"/>
    <property type="match status" value="1"/>
</dbReference>
<dbReference type="GO" id="GO:0005737">
    <property type="term" value="C:cytoplasm"/>
    <property type="evidence" value="ECO:0007669"/>
    <property type="project" value="UniProtKB-SubCell"/>
</dbReference>
<evidence type="ECO:0000256" key="4">
    <source>
        <dbReference type="ARBA" id="ARBA00023163"/>
    </source>
</evidence>
<name>A0A8I0ABY4_9FIRM</name>
<evidence type="ECO:0000313" key="10">
    <source>
        <dbReference type="Proteomes" id="UP000652847"/>
    </source>
</evidence>